<dbReference type="CDD" id="cd04859">
    <property type="entry name" value="Prim_Pol"/>
    <property type="match status" value="1"/>
</dbReference>
<sequence>MRLVARAYARSGIPVLPLWHILPDGSCGCGDPTHAPGGKNAAQAGKHPINKNGVKGASTDPRQIDSWWYRRPRAGIALATGHGFDVIDIDSADALQAVADLLAADRIPTPLAWARSGRAGGLHCLIPSVPGAVNGQRLLPQVDYRGKSGYVVAAPTLHRSLAAYAWLSATPALPRGDAVRGRAIAATLPWETPPRIGHTVGPRERNYAAARLEGQAGNVRAAKSEKRIQALFKAGIAMGARVHQRHISREQVESALLSAYAAAGGRDAGAADVLSRALEASAFTEIRPLANTPRPDVAATLSLIRKWATTPNGRKALRGMRRPALEYVLASATDSGSLKFRMAHRELVKAIGCVASTAGRVLNDLCTAGVLERVFRGSRLGQEAAIYRLRVPRDFSHRGTPSDAQRSVPLGDVPRDEKNGHPVDVPSLPTFTAMVHSLWTGTGRGKGYGLTYVDQRLLAALPVDGSPIKTAQWALAADCSSATVHRAVTPSRQSLASLGLVERCGWGLVRATPGGLPLVRAICGSDTAAALDKFAEGLGVADRVEQRVERVEADQAKYARGLLQQKVFRVLRGREGHRRDAQAIRSLMGEDGVSALVGLLADVDAASGSQRARKAIASLVEALINLAHPDDLRSQDLEAAGVPRYTLTPGLLSWPTQRVWHVAAVAASVRLITRPPNIPVHASTGQWLSDHQAEEAFVAGQSALQVQVPITDSEHARAHVDAVLRIAPLPDIREVMSVPMMRPKAQSQRAVVSTEYGPVAELSRR</sequence>
<dbReference type="InParanoid" id="A0A1I4CYX7"/>
<dbReference type="EMBL" id="FOSW01000004">
    <property type="protein sequence ID" value="SFK85983.1"/>
    <property type="molecule type" value="Genomic_DNA"/>
</dbReference>
<organism evidence="3 4">
    <name type="scientific">Geodermatophilus ruber</name>
    <dbReference type="NCBI Taxonomy" id="504800"/>
    <lineage>
        <taxon>Bacteria</taxon>
        <taxon>Bacillati</taxon>
        <taxon>Actinomycetota</taxon>
        <taxon>Actinomycetes</taxon>
        <taxon>Geodermatophilales</taxon>
        <taxon>Geodermatophilaceae</taxon>
        <taxon>Geodermatophilus</taxon>
    </lineage>
</organism>
<dbReference type="InterPro" id="IPR015330">
    <property type="entry name" value="DNA_primase/pol_bifunc_N"/>
</dbReference>
<feature type="domain" description="DNA primase/polymerase bifunctional N-terminal" evidence="2">
    <location>
        <begin position="5"/>
        <end position="192"/>
    </location>
</feature>
<dbReference type="Pfam" id="PF09250">
    <property type="entry name" value="Prim-Pol"/>
    <property type="match status" value="1"/>
</dbReference>
<dbReference type="AlphaFoldDB" id="A0A1I4CYX7"/>
<name>A0A1I4CYX7_9ACTN</name>
<evidence type="ECO:0000313" key="4">
    <source>
        <dbReference type="Proteomes" id="UP000199152"/>
    </source>
</evidence>
<feature type="region of interest" description="Disordered" evidence="1">
    <location>
        <begin position="397"/>
        <end position="425"/>
    </location>
</feature>
<proteinExistence type="predicted"/>
<evidence type="ECO:0000313" key="3">
    <source>
        <dbReference type="EMBL" id="SFK85983.1"/>
    </source>
</evidence>
<accession>A0A1I4CYX7</accession>
<keyword evidence="4" id="KW-1185">Reference proteome</keyword>
<protein>
    <submittedName>
        <fullName evidence="3">Bifunctional DNA primase/polymerase, N-terminal</fullName>
    </submittedName>
</protein>
<evidence type="ECO:0000256" key="1">
    <source>
        <dbReference type="SAM" id="MobiDB-lite"/>
    </source>
</evidence>
<dbReference type="Proteomes" id="UP000199152">
    <property type="component" value="Unassembled WGS sequence"/>
</dbReference>
<dbReference type="SUPFAM" id="SSF56747">
    <property type="entry name" value="Prim-pol domain"/>
    <property type="match status" value="1"/>
</dbReference>
<evidence type="ECO:0000259" key="2">
    <source>
        <dbReference type="SMART" id="SM00943"/>
    </source>
</evidence>
<gene>
    <name evidence="3" type="ORF">SAMN04488085_10476</name>
</gene>
<feature type="region of interest" description="Disordered" evidence="1">
    <location>
        <begin position="33"/>
        <end position="58"/>
    </location>
</feature>
<reference evidence="4" key="1">
    <citation type="submission" date="2016-10" db="EMBL/GenBank/DDBJ databases">
        <authorList>
            <person name="Varghese N."/>
            <person name="Submissions S."/>
        </authorList>
    </citation>
    <scope>NUCLEOTIDE SEQUENCE [LARGE SCALE GENOMIC DNA]</scope>
    <source>
        <strain evidence="4">DSM 45317</strain>
    </source>
</reference>
<dbReference type="SMART" id="SM00943">
    <property type="entry name" value="Prim-Pol"/>
    <property type="match status" value="1"/>
</dbReference>